<reference evidence="1" key="1">
    <citation type="submission" date="2024-05" db="EMBL/GenBank/DDBJ databases">
        <title>Whole genome shotgun sequence of Streptomyces hydrogenans NBRC 13475.</title>
        <authorList>
            <person name="Komaki H."/>
            <person name="Tamura T."/>
        </authorList>
    </citation>
    <scope>NUCLEOTIDE SEQUENCE</scope>
    <source>
        <strain evidence="1">NBRC 13475</strain>
    </source>
</reference>
<proteinExistence type="predicted"/>
<dbReference type="RefSeq" id="WP_190226204.1">
    <property type="nucleotide sequence ID" value="NZ_BNBS01000164.1"/>
</dbReference>
<keyword evidence="2" id="KW-1185">Reference proteome</keyword>
<evidence type="ECO:0000313" key="1">
    <source>
        <dbReference type="EMBL" id="GHI20078.1"/>
    </source>
</evidence>
<dbReference type="EMBL" id="BNDW01000004">
    <property type="protein sequence ID" value="GHI20078.1"/>
    <property type="molecule type" value="Genomic_DNA"/>
</dbReference>
<gene>
    <name evidence="1" type="ORF">Shyd_14490</name>
</gene>
<evidence type="ECO:0000313" key="2">
    <source>
        <dbReference type="Proteomes" id="UP001052739"/>
    </source>
</evidence>
<comment type="caution">
    <text evidence="1">The sequence shown here is derived from an EMBL/GenBank/DDBJ whole genome shotgun (WGS) entry which is preliminary data.</text>
</comment>
<sequence>MADTVHSLAARAHDLLVGFLTEGPSPAGAAGLQDVVARGTALGPDGAWLVAVGHTCLGVLDLAHGRADQAVLRLDAAVAHGFNDCVMLHSAPLRPLHGDPRFQALYQRMRITQGDLDEVLWLHQEMQIMTREAQDASVDDIGRLDTGVSPLPQAPMPTRAPHTPGVLVTRLDLSVTQSALQRVALKAQFRRSGGNTALDLIDGPWDPVRARRDAWDADASDSRRQRAAEARAFVERPGAGAVLLPCPPLGTIAYPA</sequence>
<name>A0ABQ3P4Y1_9ACTN</name>
<protein>
    <submittedName>
        <fullName evidence="1">Uncharacterized protein</fullName>
    </submittedName>
</protein>
<organism evidence="1 2">
    <name type="scientific">Streptomyces hydrogenans</name>
    <dbReference type="NCBI Taxonomy" id="1873719"/>
    <lineage>
        <taxon>Bacteria</taxon>
        <taxon>Bacillati</taxon>
        <taxon>Actinomycetota</taxon>
        <taxon>Actinomycetes</taxon>
        <taxon>Kitasatosporales</taxon>
        <taxon>Streptomycetaceae</taxon>
        <taxon>Streptomyces</taxon>
    </lineage>
</organism>
<accession>A0ABQ3P4Y1</accession>
<dbReference type="Proteomes" id="UP001052739">
    <property type="component" value="Unassembled WGS sequence"/>
</dbReference>